<sequence length="435" mass="46684">MLLVSVPLKTGEPDPEQTQPFTVHEARLPSDHPNYRPRHAAKQRLALVCSVIFFLGPLAGLAVFGQPPAIENRPLHPFPSLSQGWGFFSGLVPWAVDNLSFRNSAIQANDQISRGVFGEPPALGSSGTDAAPGGIQAPPQQAAVFPQVIEGNNGWMYYGEDMRAKCQPNASLDAVMQSVLRLKDDVVGSGRRFVLVVPPDKSTIEPQNLPSQYEGKDCAKKLSDQFWPRIVKEAGAIDLRGAVHAAEKQIGGPVYFPQDSHWTFVGGFLMTRAVADSIVPGIDSTWKVAKGQSYSGPADLPPLIGRTGVDTTDRLTLAPDGTTDRTFQDSFDARNVLTFHNPADVKGTVGGTTTWIGDSFTTWATPSIAAAFQNVSVVQGAKLLSDPAAVAQLMVDSDTVVVEMVERGIAPGISVELDPKVLDTLTKAMATHPRR</sequence>
<keyword evidence="7" id="KW-0472">Membrane</keyword>
<comment type="pathway">
    <text evidence="2">Glycan biosynthesis; alginate biosynthesis.</text>
</comment>
<dbReference type="Pfam" id="PF16822">
    <property type="entry name" value="ALGX"/>
    <property type="match status" value="1"/>
</dbReference>
<protein>
    <submittedName>
        <fullName evidence="9">Acetyltransferase AlgX (SGNH hydrolase-like protein)</fullName>
    </submittedName>
</protein>
<dbReference type="GO" id="GO:0042597">
    <property type="term" value="C:periplasmic space"/>
    <property type="evidence" value="ECO:0007669"/>
    <property type="project" value="UniProtKB-SubCell"/>
</dbReference>
<gene>
    <name evidence="9" type="ORF">BCF44_104346</name>
</gene>
<keyword evidence="5" id="KW-0574">Periplasm</keyword>
<dbReference type="EMBL" id="QUNO01000004">
    <property type="protein sequence ID" value="REH50076.1"/>
    <property type="molecule type" value="Genomic_DNA"/>
</dbReference>
<dbReference type="GO" id="GO:0016787">
    <property type="term" value="F:hydrolase activity"/>
    <property type="evidence" value="ECO:0007669"/>
    <property type="project" value="UniProtKB-KW"/>
</dbReference>
<evidence type="ECO:0000256" key="6">
    <source>
        <dbReference type="ARBA" id="ARBA00022841"/>
    </source>
</evidence>
<comment type="caution">
    <text evidence="9">The sequence shown here is derived from an EMBL/GenBank/DDBJ whole genome shotgun (WGS) entry which is preliminary data.</text>
</comment>
<organism evidence="9 10">
    <name type="scientific">Kutzneria buriramensis</name>
    <dbReference type="NCBI Taxonomy" id="1045776"/>
    <lineage>
        <taxon>Bacteria</taxon>
        <taxon>Bacillati</taxon>
        <taxon>Actinomycetota</taxon>
        <taxon>Actinomycetes</taxon>
        <taxon>Pseudonocardiales</taxon>
        <taxon>Pseudonocardiaceae</taxon>
        <taxon>Kutzneria</taxon>
    </lineage>
</organism>
<dbReference type="AlphaFoldDB" id="A0A3E0HUZ3"/>
<reference evidence="9 10" key="1">
    <citation type="submission" date="2018-08" db="EMBL/GenBank/DDBJ databases">
        <title>Genomic Encyclopedia of Archaeal and Bacterial Type Strains, Phase II (KMG-II): from individual species to whole genera.</title>
        <authorList>
            <person name="Goeker M."/>
        </authorList>
    </citation>
    <scope>NUCLEOTIDE SEQUENCE [LARGE SCALE GENOMIC DNA]</scope>
    <source>
        <strain evidence="9 10">DSM 45791</strain>
    </source>
</reference>
<dbReference type="UniPathway" id="UPA00286"/>
<comment type="subcellular location">
    <subcellularLocation>
        <location evidence="1">Periplasm</location>
    </subcellularLocation>
</comment>
<keyword evidence="10" id="KW-1185">Reference proteome</keyword>
<evidence type="ECO:0000256" key="5">
    <source>
        <dbReference type="ARBA" id="ARBA00022764"/>
    </source>
</evidence>
<dbReference type="GO" id="GO:0042121">
    <property type="term" value="P:alginic acid biosynthetic process"/>
    <property type="evidence" value="ECO:0007669"/>
    <property type="project" value="UniProtKB-UniPathway"/>
</dbReference>
<feature type="domain" description="AlgX/AlgJ SGNH hydrolase-like" evidence="8">
    <location>
        <begin position="148"/>
        <end position="279"/>
    </location>
</feature>
<keyword evidence="3 9" id="KW-0808">Transferase</keyword>
<evidence type="ECO:0000256" key="1">
    <source>
        <dbReference type="ARBA" id="ARBA00004418"/>
    </source>
</evidence>
<dbReference type="Proteomes" id="UP000256269">
    <property type="component" value="Unassembled WGS sequence"/>
</dbReference>
<keyword evidence="9" id="KW-0378">Hydrolase</keyword>
<keyword evidence="6" id="KW-0016">Alginate biosynthesis</keyword>
<evidence type="ECO:0000256" key="2">
    <source>
        <dbReference type="ARBA" id="ARBA00005182"/>
    </source>
</evidence>
<accession>A0A3E0HUZ3</accession>
<name>A0A3E0HUZ3_9PSEU</name>
<evidence type="ECO:0000256" key="3">
    <source>
        <dbReference type="ARBA" id="ARBA00022679"/>
    </source>
</evidence>
<keyword evidence="7" id="KW-0812">Transmembrane</keyword>
<keyword evidence="7" id="KW-1133">Transmembrane helix</keyword>
<dbReference type="InterPro" id="IPR031811">
    <property type="entry name" value="ALGX/ALGJ_SGNH-like"/>
</dbReference>
<dbReference type="GO" id="GO:0016740">
    <property type="term" value="F:transferase activity"/>
    <property type="evidence" value="ECO:0007669"/>
    <property type="project" value="UniProtKB-KW"/>
</dbReference>
<keyword evidence="4" id="KW-0732">Signal</keyword>
<evidence type="ECO:0000259" key="8">
    <source>
        <dbReference type="Pfam" id="PF16822"/>
    </source>
</evidence>
<evidence type="ECO:0000256" key="7">
    <source>
        <dbReference type="SAM" id="Phobius"/>
    </source>
</evidence>
<proteinExistence type="predicted"/>
<evidence type="ECO:0000256" key="4">
    <source>
        <dbReference type="ARBA" id="ARBA00022729"/>
    </source>
</evidence>
<evidence type="ECO:0000313" key="10">
    <source>
        <dbReference type="Proteomes" id="UP000256269"/>
    </source>
</evidence>
<feature type="transmembrane region" description="Helical" evidence="7">
    <location>
        <begin position="45"/>
        <end position="65"/>
    </location>
</feature>
<evidence type="ECO:0000313" key="9">
    <source>
        <dbReference type="EMBL" id="REH50076.1"/>
    </source>
</evidence>